<protein>
    <submittedName>
        <fullName evidence="2">Uncharacterized protein</fullName>
    </submittedName>
</protein>
<dbReference type="GeneID" id="70238550"/>
<dbReference type="AlphaFoldDB" id="A0A9P8NXD7"/>
<reference evidence="2" key="2">
    <citation type="submission" date="2021-01" db="EMBL/GenBank/DDBJ databases">
        <authorList>
            <person name="Schikora-Tamarit M.A."/>
        </authorList>
    </citation>
    <scope>NUCLEOTIDE SEQUENCE</scope>
    <source>
        <strain evidence="2">CBS6075</strain>
    </source>
</reference>
<name>A0A9P8NXD7_9ASCO</name>
<feature type="compositionally biased region" description="Polar residues" evidence="1">
    <location>
        <begin position="1"/>
        <end position="11"/>
    </location>
</feature>
<sequence length="417" mass="47327">MLFNKRQTTDTSVDDQLRKNTKRSSHTKQHGVERLLGESVVLQQHTRVRVDIWPWVLGLTVLGQHLWCNLVNVGNKLEQIVVWHVFQSELSLCSVSWVGLSQNGVSVTWNNTSGVQGLPEVFLNVLLGDVTLELLLHALEPLKHFLVGSSVQWAGQSVQSSSERQKWRRQSRSNQVGGVCTNVTTLVIRVDRQVQSHQLQELWVRAVAKQVSEVGTVVQSWVHRSNLAVFENVSVDASSNVWQLGQQFDGVLVGVFPVFFLVDTGSVSLGKLRLGLQSGDSNRELSHWVQSSWRSINELFHMLWQLGSGSKLLGESLGLGGSWDLAGQQEPEQCFWKWLFTTFGLREFFLDVWNGSSPEPNSFNRVQNRSFPNQTFDSSHTTVGLVQQNFSNNLIMLVNKCHISEKQYYLRFYHTWT</sequence>
<dbReference type="Proteomes" id="UP000769157">
    <property type="component" value="Unassembled WGS sequence"/>
</dbReference>
<evidence type="ECO:0000256" key="1">
    <source>
        <dbReference type="SAM" id="MobiDB-lite"/>
    </source>
</evidence>
<feature type="compositionally biased region" description="Basic residues" evidence="1">
    <location>
        <begin position="19"/>
        <end position="29"/>
    </location>
</feature>
<reference evidence="2" key="1">
    <citation type="journal article" date="2021" name="Open Biol.">
        <title>Shared evolutionary footprints suggest mitochondrial oxidative damage underlies multiple complex I losses in fungi.</title>
        <authorList>
            <person name="Schikora-Tamarit M.A."/>
            <person name="Marcet-Houben M."/>
            <person name="Nosek J."/>
            <person name="Gabaldon T."/>
        </authorList>
    </citation>
    <scope>NUCLEOTIDE SEQUENCE</scope>
    <source>
        <strain evidence="2">CBS6075</strain>
    </source>
</reference>
<evidence type="ECO:0000313" key="2">
    <source>
        <dbReference type="EMBL" id="KAH3661179.1"/>
    </source>
</evidence>
<gene>
    <name evidence="2" type="ORF">OGAPHI_006586</name>
</gene>
<dbReference type="EMBL" id="JAEUBE010000487">
    <property type="protein sequence ID" value="KAH3661179.1"/>
    <property type="molecule type" value="Genomic_DNA"/>
</dbReference>
<keyword evidence="3" id="KW-1185">Reference proteome</keyword>
<comment type="caution">
    <text evidence="2">The sequence shown here is derived from an EMBL/GenBank/DDBJ whole genome shotgun (WGS) entry which is preliminary data.</text>
</comment>
<feature type="region of interest" description="Disordered" evidence="1">
    <location>
        <begin position="1"/>
        <end position="29"/>
    </location>
</feature>
<accession>A0A9P8NXD7</accession>
<evidence type="ECO:0000313" key="3">
    <source>
        <dbReference type="Proteomes" id="UP000769157"/>
    </source>
</evidence>
<proteinExistence type="predicted"/>
<dbReference type="RefSeq" id="XP_046058303.1">
    <property type="nucleotide sequence ID" value="XM_046207887.1"/>
</dbReference>
<organism evidence="2 3">
    <name type="scientific">Ogataea philodendri</name>
    <dbReference type="NCBI Taxonomy" id="1378263"/>
    <lineage>
        <taxon>Eukaryota</taxon>
        <taxon>Fungi</taxon>
        <taxon>Dikarya</taxon>
        <taxon>Ascomycota</taxon>
        <taxon>Saccharomycotina</taxon>
        <taxon>Pichiomycetes</taxon>
        <taxon>Pichiales</taxon>
        <taxon>Pichiaceae</taxon>
        <taxon>Ogataea</taxon>
    </lineage>
</organism>